<name>A0A8S5SPY9_9CAUD</name>
<protein>
    <submittedName>
        <fullName evidence="1">Uncharacterized protein</fullName>
    </submittedName>
</protein>
<dbReference type="EMBL" id="BK032643">
    <property type="protein sequence ID" value="DAF52867.1"/>
    <property type="molecule type" value="Genomic_DNA"/>
</dbReference>
<organism evidence="1">
    <name type="scientific">Myoviridae sp. cty4e12</name>
    <dbReference type="NCBI Taxonomy" id="2827718"/>
    <lineage>
        <taxon>Viruses</taxon>
        <taxon>Duplodnaviria</taxon>
        <taxon>Heunggongvirae</taxon>
        <taxon>Uroviricota</taxon>
        <taxon>Caudoviricetes</taxon>
    </lineage>
</organism>
<reference evidence="1" key="1">
    <citation type="journal article" date="2021" name="Proc. Natl. Acad. Sci. U.S.A.">
        <title>A Catalog of Tens of Thousands of Viruses from Human Metagenomes Reveals Hidden Associations with Chronic Diseases.</title>
        <authorList>
            <person name="Tisza M.J."/>
            <person name="Buck C.B."/>
        </authorList>
    </citation>
    <scope>NUCLEOTIDE SEQUENCE</scope>
    <source>
        <strain evidence="1">Cty4e12</strain>
    </source>
</reference>
<sequence length="34" mass="4022">MSIERPLKDVFLLPKFTLSILIIIEKMKIGKRYS</sequence>
<proteinExistence type="predicted"/>
<accession>A0A8S5SPY9</accession>
<evidence type="ECO:0000313" key="1">
    <source>
        <dbReference type="EMBL" id="DAF52867.1"/>
    </source>
</evidence>